<dbReference type="GO" id="GO:0008236">
    <property type="term" value="F:serine-type peptidase activity"/>
    <property type="evidence" value="ECO:0007669"/>
    <property type="project" value="UniProtKB-KW"/>
</dbReference>
<dbReference type="PANTHER" id="PTHR20842">
    <property type="entry name" value="PROTEASE S51 ALPHA-ASPARTYL DIPEPTIDASE"/>
    <property type="match status" value="1"/>
</dbReference>
<accession>A0A1F7GJG7</accession>
<comment type="similarity">
    <text evidence="1">Belongs to the peptidase S51 family.</text>
</comment>
<evidence type="ECO:0000313" key="6">
    <source>
        <dbReference type="Proteomes" id="UP000176850"/>
    </source>
</evidence>
<evidence type="ECO:0000313" key="5">
    <source>
        <dbReference type="EMBL" id="OGK18995.1"/>
    </source>
</evidence>
<sequence length="206" mass="23393">MKFYLSSYKLGNQTEKLKQLIPHNKIGYIPNARDYSTADPERRKESVEANIQSLKELGIECELLDLKDYFSNPESLKEKLQALGAVFIGGGNVFVLRQAMKLSGFDKIMKEFKDSTDFLYAGYSAAGCVLSPKLDAYQIVDDATDTPYPQSKEVIWEGLGLIEYAFLPHYDSNHPESEAIDKELEYCKQNNIPYKTLRDGEVIIIE</sequence>
<dbReference type="InterPro" id="IPR029062">
    <property type="entry name" value="Class_I_gatase-like"/>
</dbReference>
<dbReference type="InterPro" id="IPR005320">
    <property type="entry name" value="Peptidase_S51"/>
</dbReference>
<dbReference type="EMBL" id="MFZH01000020">
    <property type="protein sequence ID" value="OGK18995.1"/>
    <property type="molecule type" value="Genomic_DNA"/>
</dbReference>
<dbReference type="Proteomes" id="UP000176850">
    <property type="component" value="Unassembled WGS sequence"/>
</dbReference>
<evidence type="ECO:0000256" key="1">
    <source>
        <dbReference type="ARBA" id="ARBA00006534"/>
    </source>
</evidence>
<protein>
    <recommendedName>
        <fullName evidence="7">Peptidase E</fullName>
    </recommendedName>
</protein>
<organism evidence="5 6">
    <name type="scientific">Candidatus Roizmanbacteria bacterium RIFCSPHIGHO2_01_FULL_39_24</name>
    <dbReference type="NCBI Taxonomy" id="1802032"/>
    <lineage>
        <taxon>Bacteria</taxon>
        <taxon>Candidatus Roizmaniibacteriota</taxon>
    </lineage>
</organism>
<evidence type="ECO:0000256" key="4">
    <source>
        <dbReference type="ARBA" id="ARBA00022825"/>
    </source>
</evidence>
<evidence type="ECO:0008006" key="7">
    <source>
        <dbReference type="Google" id="ProtNLM"/>
    </source>
</evidence>
<proteinExistence type="inferred from homology"/>
<comment type="caution">
    <text evidence="5">The sequence shown here is derived from an EMBL/GenBank/DDBJ whole genome shotgun (WGS) entry which is preliminary data.</text>
</comment>
<keyword evidence="3" id="KW-0378">Hydrolase</keyword>
<dbReference type="Gene3D" id="3.40.50.880">
    <property type="match status" value="1"/>
</dbReference>
<dbReference type="AlphaFoldDB" id="A0A1F7GJG7"/>
<dbReference type="PANTHER" id="PTHR20842:SF0">
    <property type="entry name" value="ALPHA-ASPARTYL DIPEPTIDASE"/>
    <property type="match status" value="1"/>
</dbReference>
<name>A0A1F7GJG7_9BACT</name>
<dbReference type="SUPFAM" id="SSF52317">
    <property type="entry name" value="Class I glutamine amidotransferase-like"/>
    <property type="match status" value="1"/>
</dbReference>
<keyword evidence="2" id="KW-0645">Protease</keyword>
<gene>
    <name evidence="5" type="ORF">A2799_04215</name>
</gene>
<evidence type="ECO:0000256" key="3">
    <source>
        <dbReference type="ARBA" id="ARBA00022801"/>
    </source>
</evidence>
<evidence type="ECO:0000256" key="2">
    <source>
        <dbReference type="ARBA" id="ARBA00022670"/>
    </source>
</evidence>
<keyword evidence="4" id="KW-0720">Serine protease</keyword>
<dbReference type="Pfam" id="PF03575">
    <property type="entry name" value="Peptidase_S51"/>
    <property type="match status" value="1"/>
</dbReference>
<dbReference type="GO" id="GO:0006508">
    <property type="term" value="P:proteolysis"/>
    <property type="evidence" value="ECO:0007669"/>
    <property type="project" value="UniProtKB-KW"/>
</dbReference>
<reference evidence="5 6" key="1">
    <citation type="journal article" date="2016" name="Nat. Commun.">
        <title>Thousands of microbial genomes shed light on interconnected biogeochemical processes in an aquifer system.</title>
        <authorList>
            <person name="Anantharaman K."/>
            <person name="Brown C.T."/>
            <person name="Hug L.A."/>
            <person name="Sharon I."/>
            <person name="Castelle C.J."/>
            <person name="Probst A.J."/>
            <person name="Thomas B.C."/>
            <person name="Singh A."/>
            <person name="Wilkins M.J."/>
            <person name="Karaoz U."/>
            <person name="Brodie E.L."/>
            <person name="Williams K.H."/>
            <person name="Hubbard S.S."/>
            <person name="Banfield J.F."/>
        </authorList>
    </citation>
    <scope>NUCLEOTIDE SEQUENCE [LARGE SCALE GENOMIC DNA]</scope>
</reference>